<dbReference type="InterPro" id="IPR047622">
    <property type="entry name" value="GPR1_FUN34_YAAH"/>
</dbReference>
<dbReference type="RefSeq" id="XP_034011185.1">
    <property type="nucleotide sequence ID" value="XM_034156842.1"/>
</dbReference>
<comment type="similarity">
    <text evidence="2">Belongs to the acetate uptake transporter (AceTr) (TC 2.A.96) family.</text>
</comment>
<dbReference type="VEuPathDB" id="FungiDB:DIURU_004015"/>
<comment type="caution">
    <text evidence="7">The sequence shown here is derived from an EMBL/GenBank/DDBJ whole genome shotgun (WGS) entry which is preliminary data.</text>
</comment>
<evidence type="ECO:0000313" key="7">
    <source>
        <dbReference type="EMBL" id="KAA8899974.1"/>
    </source>
</evidence>
<keyword evidence="8" id="KW-1185">Reference proteome</keyword>
<dbReference type="Pfam" id="PF01184">
    <property type="entry name" value="Gpr1_Fun34_YaaH"/>
    <property type="match status" value="1"/>
</dbReference>
<feature type="transmembrane region" description="Helical" evidence="6">
    <location>
        <begin position="193"/>
        <end position="213"/>
    </location>
</feature>
<dbReference type="Proteomes" id="UP000449547">
    <property type="component" value="Unassembled WGS sequence"/>
</dbReference>
<protein>
    <submittedName>
        <fullName evidence="7">Uncharacterized protein</fullName>
    </submittedName>
</protein>
<keyword evidence="4 6" id="KW-1133">Transmembrane helix</keyword>
<evidence type="ECO:0000313" key="8">
    <source>
        <dbReference type="Proteomes" id="UP000449547"/>
    </source>
</evidence>
<name>A0A642UJ72_DIURU</name>
<feature type="transmembrane region" description="Helical" evidence="6">
    <location>
        <begin position="225"/>
        <end position="242"/>
    </location>
</feature>
<dbReference type="InterPro" id="IPR051633">
    <property type="entry name" value="AceTr"/>
</dbReference>
<evidence type="ECO:0000256" key="1">
    <source>
        <dbReference type="ARBA" id="ARBA00004141"/>
    </source>
</evidence>
<evidence type="ECO:0000256" key="6">
    <source>
        <dbReference type="SAM" id="Phobius"/>
    </source>
</evidence>
<keyword evidence="3 6" id="KW-0812">Transmembrane</keyword>
<feature type="transmembrane region" description="Helical" evidence="6">
    <location>
        <begin position="73"/>
        <end position="90"/>
    </location>
</feature>
<feature type="transmembrane region" description="Helical" evidence="6">
    <location>
        <begin position="136"/>
        <end position="156"/>
    </location>
</feature>
<dbReference type="GO" id="GO:0005886">
    <property type="term" value="C:plasma membrane"/>
    <property type="evidence" value="ECO:0007669"/>
    <property type="project" value="TreeGrafter"/>
</dbReference>
<accession>A0A642UJ72</accession>
<dbReference type="EMBL" id="SWFT01000119">
    <property type="protein sequence ID" value="KAA8899974.1"/>
    <property type="molecule type" value="Genomic_DNA"/>
</dbReference>
<dbReference type="GO" id="GO:0015123">
    <property type="term" value="F:acetate transmembrane transporter activity"/>
    <property type="evidence" value="ECO:0007669"/>
    <property type="project" value="TreeGrafter"/>
</dbReference>
<feature type="transmembrane region" description="Helical" evidence="6">
    <location>
        <begin position="168"/>
        <end position="187"/>
    </location>
</feature>
<dbReference type="PROSITE" id="PS01114">
    <property type="entry name" value="GPR1_FUN34_YAAH"/>
    <property type="match status" value="1"/>
</dbReference>
<keyword evidence="5 6" id="KW-0472">Membrane</keyword>
<dbReference type="OMA" id="FVVINRH"/>
<dbReference type="GeneID" id="54782666"/>
<comment type="subcellular location">
    <subcellularLocation>
        <location evidence="1">Membrane</location>
        <topology evidence="1">Multi-pass membrane protein</topology>
    </subcellularLocation>
</comment>
<sequence>MSDTESVASAGTATSGYHSMHHSMPVTSIQMTKTGEYVIIGNRKFRTSELQQAFGGTLNPGLAPYKNYEVNPAPLGLAAFAFSTFCLSLYNAQAMGIKVPNVVVGAACFYGGAAQFLAGCWEFYTGNTFGLTALCSYGAFWLSYAAILVPAFGISGPKSGYADAPDQLSNAIGFYLIGWALVTYMLASVTIRSTLAFFLLFLFLAITFTLLGAGELTGKVGVTRAGGVMGVITAIVGWYNAWAGVVTKTNSYITQHPIPMPDLTPIVPWRRNKKD</sequence>
<dbReference type="OrthoDB" id="3648309at2759"/>
<evidence type="ECO:0000256" key="4">
    <source>
        <dbReference type="ARBA" id="ARBA00022989"/>
    </source>
</evidence>
<gene>
    <name evidence="7" type="ORF">DIURU_004015</name>
</gene>
<evidence type="ECO:0000256" key="3">
    <source>
        <dbReference type="ARBA" id="ARBA00022692"/>
    </source>
</evidence>
<evidence type="ECO:0000256" key="2">
    <source>
        <dbReference type="ARBA" id="ARBA00005587"/>
    </source>
</evidence>
<evidence type="ECO:0000256" key="5">
    <source>
        <dbReference type="ARBA" id="ARBA00023136"/>
    </source>
</evidence>
<dbReference type="AlphaFoldDB" id="A0A642UJ72"/>
<dbReference type="InterPro" id="IPR000791">
    <property type="entry name" value="Gpr1/Fun34/SatP-like"/>
</dbReference>
<proteinExistence type="inferred from homology"/>
<dbReference type="PANTHER" id="PTHR31123:SF1">
    <property type="entry name" value="ACCUMULATION OF DYADS PROTEIN 2-RELATED"/>
    <property type="match status" value="1"/>
</dbReference>
<feature type="transmembrane region" description="Helical" evidence="6">
    <location>
        <begin position="102"/>
        <end position="124"/>
    </location>
</feature>
<dbReference type="PANTHER" id="PTHR31123">
    <property type="entry name" value="ACCUMULATION OF DYADS PROTEIN 2-RELATED"/>
    <property type="match status" value="1"/>
</dbReference>
<reference evidence="7 8" key="1">
    <citation type="submission" date="2019-07" db="EMBL/GenBank/DDBJ databases">
        <title>Genome assembly of two rare yeast pathogens: Diutina rugosa and Trichomonascus ciferrii.</title>
        <authorList>
            <person name="Mixao V."/>
            <person name="Saus E."/>
            <person name="Hansen A."/>
            <person name="Lass-Flor C."/>
            <person name="Gabaldon T."/>
        </authorList>
    </citation>
    <scope>NUCLEOTIDE SEQUENCE [LARGE SCALE GENOMIC DNA]</scope>
    <source>
        <strain evidence="7 8">CBS 613</strain>
    </source>
</reference>
<dbReference type="NCBIfam" id="NF038013">
    <property type="entry name" value="AceTr_1"/>
    <property type="match status" value="1"/>
</dbReference>
<organism evidence="7 8">
    <name type="scientific">Diutina rugosa</name>
    <name type="common">Yeast</name>
    <name type="synonym">Candida rugosa</name>
    <dbReference type="NCBI Taxonomy" id="5481"/>
    <lineage>
        <taxon>Eukaryota</taxon>
        <taxon>Fungi</taxon>
        <taxon>Dikarya</taxon>
        <taxon>Ascomycota</taxon>
        <taxon>Saccharomycotina</taxon>
        <taxon>Pichiomycetes</taxon>
        <taxon>Debaryomycetaceae</taxon>
        <taxon>Diutina</taxon>
    </lineage>
</organism>